<proteinExistence type="inferred from homology"/>
<keyword evidence="2" id="KW-0418">Kinase</keyword>
<dbReference type="InterPro" id="IPR000719">
    <property type="entry name" value="Prot_kinase_dom"/>
</dbReference>
<dbReference type="PRINTS" id="PR00449">
    <property type="entry name" value="RASTRNSFRMNG"/>
</dbReference>
<dbReference type="InterPro" id="IPR051681">
    <property type="entry name" value="Ser/Thr_Kinases-Pseudokinases"/>
</dbReference>
<evidence type="ECO:0000256" key="5">
    <source>
        <dbReference type="PROSITE-ProRule" id="PRU10141"/>
    </source>
</evidence>
<dbReference type="SMART" id="SM00239">
    <property type="entry name" value="C2"/>
    <property type="match status" value="1"/>
</dbReference>
<feature type="coiled-coil region" evidence="6">
    <location>
        <begin position="316"/>
        <end position="404"/>
    </location>
</feature>
<dbReference type="SMART" id="SM00220">
    <property type="entry name" value="S_TKc"/>
    <property type="match status" value="1"/>
</dbReference>
<dbReference type="NCBIfam" id="TIGR00231">
    <property type="entry name" value="small_GTP"/>
    <property type="match status" value="1"/>
</dbReference>
<keyword evidence="2" id="KW-0808">Transferase</keyword>
<dbReference type="EMBL" id="JAPFFF010000028">
    <property type="protein sequence ID" value="KAK8847157.1"/>
    <property type="molecule type" value="Genomic_DNA"/>
</dbReference>
<dbReference type="SUPFAM" id="SSF56112">
    <property type="entry name" value="Protein kinase-like (PK-like)"/>
    <property type="match status" value="1"/>
</dbReference>
<dbReference type="Pfam" id="PF00071">
    <property type="entry name" value="Ras"/>
    <property type="match status" value="1"/>
</dbReference>
<evidence type="ECO:0000256" key="2">
    <source>
        <dbReference type="ARBA" id="ARBA00022527"/>
    </source>
</evidence>
<dbReference type="SMART" id="SM00174">
    <property type="entry name" value="RHO"/>
    <property type="match status" value="1"/>
</dbReference>
<gene>
    <name evidence="9" type="ORF">M9Y10_019740</name>
</gene>
<dbReference type="InterPro" id="IPR000008">
    <property type="entry name" value="C2_dom"/>
</dbReference>
<dbReference type="CDD" id="cd00154">
    <property type="entry name" value="Rab"/>
    <property type="match status" value="1"/>
</dbReference>
<dbReference type="SUPFAM" id="SSF52540">
    <property type="entry name" value="P-loop containing nucleoside triphosphate hydrolases"/>
    <property type="match status" value="1"/>
</dbReference>
<protein>
    <submittedName>
        <fullName evidence="9">Ras- protein Rab-30</fullName>
    </submittedName>
</protein>
<evidence type="ECO:0000256" key="3">
    <source>
        <dbReference type="ARBA" id="ARBA00022741"/>
    </source>
</evidence>
<dbReference type="PROSITE" id="PS00108">
    <property type="entry name" value="PROTEIN_KINASE_ST"/>
    <property type="match status" value="1"/>
</dbReference>
<dbReference type="PROSITE" id="PS51419">
    <property type="entry name" value="RAB"/>
    <property type="match status" value="1"/>
</dbReference>
<dbReference type="InterPro" id="IPR027417">
    <property type="entry name" value="P-loop_NTPase"/>
</dbReference>
<dbReference type="Gene3D" id="3.40.50.300">
    <property type="entry name" value="P-loop containing nucleotide triphosphate hydrolases"/>
    <property type="match status" value="1"/>
</dbReference>
<keyword evidence="4 5" id="KW-0067">ATP-binding</keyword>
<dbReference type="PRINTS" id="PR00109">
    <property type="entry name" value="TYRKINASE"/>
</dbReference>
<evidence type="ECO:0000256" key="6">
    <source>
        <dbReference type="SAM" id="Coils"/>
    </source>
</evidence>
<dbReference type="Pfam" id="PF00069">
    <property type="entry name" value="Pkinase"/>
    <property type="match status" value="1"/>
</dbReference>
<evidence type="ECO:0000313" key="10">
    <source>
        <dbReference type="Proteomes" id="UP001470230"/>
    </source>
</evidence>
<reference evidence="9 10" key="1">
    <citation type="submission" date="2024-04" db="EMBL/GenBank/DDBJ databases">
        <title>Tritrichomonas musculus Genome.</title>
        <authorList>
            <person name="Alves-Ferreira E."/>
            <person name="Grigg M."/>
            <person name="Lorenzi H."/>
            <person name="Galac M."/>
        </authorList>
    </citation>
    <scope>NUCLEOTIDE SEQUENCE [LARGE SCALE GENOMIC DNA]</scope>
    <source>
        <strain evidence="9 10">EAF2021</strain>
    </source>
</reference>
<dbReference type="PROSITE" id="PS50011">
    <property type="entry name" value="PROTEIN_KINASE_DOM"/>
    <property type="match status" value="1"/>
</dbReference>
<dbReference type="PROSITE" id="PS51420">
    <property type="entry name" value="RHO"/>
    <property type="match status" value="1"/>
</dbReference>
<dbReference type="InterPro" id="IPR008271">
    <property type="entry name" value="Ser/Thr_kinase_AS"/>
</dbReference>
<dbReference type="Proteomes" id="UP001470230">
    <property type="component" value="Unassembled WGS sequence"/>
</dbReference>
<name>A0ABR2HJ96_9EUKA</name>
<accession>A0ABR2HJ96</accession>
<evidence type="ECO:0000256" key="1">
    <source>
        <dbReference type="ARBA" id="ARBA00008171"/>
    </source>
</evidence>
<dbReference type="InterPro" id="IPR005225">
    <property type="entry name" value="Small_GTP-bd"/>
</dbReference>
<keyword evidence="2" id="KW-0723">Serine/threonine-protein kinase</keyword>
<comment type="similarity">
    <text evidence="1">Belongs to the protein kinase superfamily. TKL Ser/Thr protein kinase family. ROCO subfamily.</text>
</comment>
<dbReference type="PROSITE" id="PS00107">
    <property type="entry name" value="PROTEIN_KINASE_ATP"/>
    <property type="match status" value="1"/>
</dbReference>
<sequence length="739" mass="85247">MSVKFERKNQPFDFKYMQIEDCFFDTSDYILTGKKLGEGAFGKVYVVQKQDSELLYAAKIISTKGVFNSRDQMMFLRESLILYKLDHQAIVKFYGINFHSFDDTISLNPTILTEYYPNGSLKDILDKEKMSIADNNWSPTKKYICLLGISDAMRFLHKCGILHRDLKPQNILVDSNFYPKVCDFGLSRCFSNSLTKSMQFSMTGQIGTPLYMSPEMFEDEEHFGPAVDVYAFAILAYEIVTGKEPFSENGKQPTFSAIIKNIRDLKRPVFTSSIPDNMKDLIEKCWSQDPKERPSFDEIFEKLSTDFSYSEETVDEDEINEYLEMLEENRKEAEVESKSKNEEENKNLRKEIDALKISHEEEINKKYDEIKNLRNEIDALKDENKGYKEKITALQNELDKLKNQDQNESEPKCLHVKICEAQKILNLRLFGKMGSFVTLCLKSQNNEDDELCTQTISNTKDPVWNEDFELISTEKDDVLIINMYSNDPKGNEKIMDQLEFPVGEWKINGPVDRKEINIFLKKKKAGTLIFEVQAFPAIGEHSKKSRKLNSSSLNDQKINWNLPKNFRIKLIMLAGSSGAGKTALLKRYIKGFFDPELPATIGVDYGIKTINIDNHEVTLQIWDTASQERFIPITRSYLTSSQGFIVFFDVCSKESFHDVSNVINEFKEKNLDPKVPVVLVGNKIDLGNRQVLYEDAEKFASEKGWKYFETSAINNTGIDEMFRFIAIKALQYYTSNKKK</sequence>
<dbReference type="InterPro" id="IPR001806">
    <property type="entry name" value="Small_GTPase"/>
</dbReference>
<dbReference type="InterPro" id="IPR011009">
    <property type="entry name" value="Kinase-like_dom_sf"/>
</dbReference>
<dbReference type="Gene3D" id="2.60.40.150">
    <property type="entry name" value="C2 domain"/>
    <property type="match status" value="1"/>
</dbReference>
<dbReference type="SMART" id="SM00175">
    <property type="entry name" value="RAB"/>
    <property type="match status" value="1"/>
</dbReference>
<dbReference type="InterPro" id="IPR001245">
    <property type="entry name" value="Ser-Thr/Tyr_kinase_cat_dom"/>
</dbReference>
<dbReference type="CDD" id="cd00030">
    <property type="entry name" value="C2"/>
    <property type="match status" value="1"/>
</dbReference>
<organism evidence="9 10">
    <name type="scientific">Tritrichomonas musculus</name>
    <dbReference type="NCBI Taxonomy" id="1915356"/>
    <lineage>
        <taxon>Eukaryota</taxon>
        <taxon>Metamonada</taxon>
        <taxon>Parabasalia</taxon>
        <taxon>Tritrichomonadida</taxon>
        <taxon>Tritrichomonadidae</taxon>
        <taxon>Tritrichomonas</taxon>
    </lineage>
</organism>
<keyword evidence="6" id="KW-0175">Coiled coil</keyword>
<dbReference type="PROSITE" id="PS51421">
    <property type="entry name" value="RAS"/>
    <property type="match status" value="1"/>
</dbReference>
<dbReference type="InterPro" id="IPR035892">
    <property type="entry name" value="C2_domain_sf"/>
</dbReference>
<keyword evidence="10" id="KW-1185">Reference proteome</keyword>
<evidence type="ECO:0000256" key="4">
    <source>
        <dbReference type="ARBA" id="ARBA00022840"/>
    </source>
</evidence>
<keyword evidence="3 5" id="KW-0547">Nucleotide-binding</keyword>
<comment type="caution">
    <text evidence="9">The sequence shown here is derived from an EMBL/GenBank/DDBJ whole genome shotgun (WGS) entry which is preliminary data.</text>
</comment>
<dbReference type="SMART" id="SM00173">
    <property type="entry name" value="RAS"/>
    <property type="match status" value="1"/>
</dbReference>
<dbReference type="SUPFAM" id="SSF49562">
    <property type="entry name" value="C2 domain (Calcium/lipid-binding domain, CaLB)"/>
    <property type="match status" value="1"/>
</dbReference>
<evidence type="ECO:0000313" key="9">
    <source>
        <dbReference type="EMBL" id="KAK8847157.1"/>
    </source>
</evidence>
<feature type="domain" description="Protein kinase" evidence="8">
    <location>
        <begin position="30"/>
        <end position="307"/>
    </location>
</feature>
<dbReference type="PROSITE" id="PS50004">
    <property type="entry name" value="C2"/>
    <property type="match status" value="1"/>
</dbReference>
<dbReference type="InterPro" id="IPR017441">
    <property type="entry name" value="Protein_kinase_ATP_BS"/>
</dbReference>
<dbReference type="SMART" id="SM00176">
    <property type="entry name" value="RAN"/>
    <property type="match status" value="1"/>
</dbReference>
<dbReference type="Pfam" id="PF00168">
    <property type="entry name" value="C2"/>
    <property type="match status" value="1"/>
</dbReference>
<evidence type="ECO:0000259" key="8">
    <source>
        <dbReference type="PROSITE" id="PS50011"/>
    </source>
</evidence>
<dbReference type="PANTHER" id="PTHR44329">
    <property type="entry name" value="SERINE/THREONINE-PROTEIN KINASE TNNI3K-RELATED"/>
    <property type="match status" value="1"/>
</dbReference>
<feature type="binding site" evidence="5">
    <location>
        <position position="59"/>
    </location>
    <ligand>
        <name>ATP</name>
        <dbReference type="ChEBI" id="CHEBI:30616"/>
    </ligand>
</feature>
<feature type="domain" description="C2" evidence="7">
    <location>
        <begin position="394"/>
        <end position="515"/>
    </location>
</feature>
<evidence type="ECO:0000259" key="7">
    <source>
        <dbReference type="PROSITE" id="PS50004"/>
    </source>
</evidence>
<dbReference type="Gene3D" id="1.10.510.10">
    <property type="entry name" value="Transferase(Phosphotransferase) domain 1"/>
    <property type="match status" value="1"/>
</dbReference>